<evidence type="ECO:0000256" key="2">
    <source>
        <dbReference type="ARBA" id="ARBA00023242"/>
    </source>
</evidence>
<dbReference type="InterPro" id="IPR031760">
    <property type="entry name" value="Cep3_C"/>
</dbReference>
<dbReference type="GO" id="GO:0051382">
    <property type="term" value="P:kinetochore assembly"/>
    <property type="evidence" value="ECO:0007669"/>
    <property type="project" value="EnsemblFungi"/>
</dbReference>
<dbReference type="OMA" id="WQSYEYW"/>
<dbReference type="GO" id="GO:0042802">
    <property type="term" value="F:identical protein binding"/>
    <property type="evidence" value="ECO:0007669"/>
    <property type="project" value="EnsemblFungi"/>
</dbReference>
<dbReference type="InterPro" id="IPR050613">
    <property type="entry name" value="Sec_Metabolite_Reg"/>
</dbReference>
<dbReference type="InParanoid" id="G8JRV0"/>
<name>G8JRV0_ERECY</name>
<dbReference type="SUPFAM" id="SSF57701">
    <property type="entry name" value="Zn2/Cys6 DNA-binding domain"/>
    <property type="match status" value="1"/>
</dbReference>
<dbReference type="HOGENOM" id="CLU_457054_0_0_1"/>
<dbReference type="GO" id="GO:0000981">
    <property type="term" value="F:DNA-binding transcription factor activity, RNA polymerase II-specific"/>
    <property type="evidence" value="ECO:0007669"/>
    <property type="project" value="InterPro"/>
</dbReference>
<dbReference type="PROSITE" id="PS50048">
    <property type="entry name" value="ZN2_CY6_FUNGAL_2"/>
    <property type="match status" value="1"/>
</dbReference>
<dbReference type="PANTHER" id="PTHR31001">
    <property type="entry name" value="UNCHARACTERIZED TRANSCRIPTIONAL REGULATORY PROTEIN"/>
    <property type="match status" value="1"/>
</dbReference>
<dbReference type="RefSeq" id="XP_003645686.1">
    <property type="nucleotide sequence ID" value="XM_003645638.1"/>
</dbReference>
<feature type="domain" description="Zn(2)-C6 fungal-type" evidence="3">
    <location>
        <begin position="13"/>
        <end position="42"/>
    </location>
</feature>
<dbReference type="GO" id="GO:0019237">
    <property type="term" value="F:centromeric DNA binding"/>
    <property type="evidence" value="ECO:0007669"/>
    <property type="project" value="EnsemblFungi"/>
</dbReference>
<dbReference type="GO" id="GO:0000776">
    <property type="term" value="C:kinetochore"/>
    <property type="evidence" value="ECO:0007669"/>
    <property type="project" value="EnsemblFungi"/>
</dbReference>
<dbReference type="Proteomes" id="UP000006790">
    <property type="component" value="Chromosome 3"/>
</dbReference>
<organism evidence="4 5">
    <name type="scientific">Eremothecium cymbalariae (strain CBS 270.75 / DBVPG 7215 / KCTC 17166 / NRRL Y-17582)</name>
    <name type="common">Yeast</name>
    <dbReference type="NCBI Taxonomy" id="931890"/>
    <lineage>
        <taxon>Eukaryota</taxon>
        <taxon>Fungi</taxon>
        <taxon>Dikarya</taxon>
        <taxon>Ascomycota</taxon>
        <taxon>Saccharomycotina</taxon>
        <taxon>Saccharomycetes</taxon>
        <taxon>Saccharomycetales</taxon>
        <taxon>Saccharomycetaceae</taxon>
        <taxon>Eremothecium</taxon>
    </lineage>
</organism>
<sequence length="598" mass="70085">MVIDSFSHKINHPCVICSKRKVKCDRLLPCSNCVKHGKEAECLQGSDTKRFKSNTNELDASYHLLWQEYEHWIVKVAIMKNKLNNTDVVYDMKAEIEELEFWMVYLNAEASFKLLDYSMEKLGGLCFGCISDIGELYLKLEEYWARQEDKDYTLSVDDYLWGSLIWSVLTMAIYYIPLNDLSDILKPKMVCEWYNVHTESTWTEELQYNLYYGFQKATILQLKLANFTAFPDIRIIQTFLILCSTSFVQLDVFFADSLLTQCLHISKFLQIDNFRPMVTDSTSLRLNKLMAQKLWYRLSICDYLQSGPNKKLAIHTENESLITHAAYYEELPNVDVYSSEPTFETLLWKLISLDRDLEKYDLRKPTLKSLDAIIRQLDIFSVKVDSIEDTESFSSRFEHFISRLTLNLTYWKVSKLMYVYYRSSTAYDRMKTYTKIIIALILRNIKNHSSNFNKFPYVSYALSLLMGYHSIRNVFSNSEGNEQLVIDLNELMETASLTVQPSCAAVLEISKRIRKLESIWKTVKVIDNDDPLLHPVFKILQNDIKLVRSQFNRIPKIFNYGPTVASENEEDTKEVPEFKAIMKTFEKKYDILKIVYDF</sequence>
<comment type="subcellular location">
    <subcellularLocation>
        <location evidence="1">Nucleus</location>
    </subcellularLocation>
</comment>
<evidence type="ECO:0000256" key="1">
    <source>
        <dbReference type="ARBA" id="ARBA00004123"/>
    </source>
</evidence>
<dbReference type="InterPro" id="IPR001138">
    <property type="entry name" value="Zn2Cys6_DnaBD"/>
</dbReference>
<dbReference type="GO" id="GO:0007094">
    <property type="term" value="P:mitotic spindle assembly checkpoint signaling"/>
    <property type="evidence" value="ECO:0007669"/>
    <property type="project" value="EnsemblFungi"/>
</dbReference>
<dbReference type="SMART" id="SM00066">
    <property type="entry name" value="GAL4"/>
    <property type="match status" value="1"/>
</dbReference>
<dbReference type="GO" id="GO:0031518">
    <property type="term" value="C:CBF3 complex"/>
    <property type="evidence" value="ECO:0007669"/>
    <property type="project" value="EnsemblFungi"/>
</dbReference>
<keyword evidence="2" id="KW-0539">Nucleus</keyword>
<gene>
    <name evidence="4" type="ordered locus">Ecym_3382</name>
</gene>
<evidence type="ECO:0000259" key="3">
    <source>
        <dbReference type="PROSITE" id="PS50048"/>
    </source>
</evidence>
<dbReference type="OrthoDB" id="1747771at2759"/>
<accession>G8JRV0</accession>
<dbReference type="FunCoup" id="G8JRV0">
    <property type="interactions" value="119"/>
</dbReference>
<dbReference type="KEGG" id="erc:Ecym_3382"/>
<dbReference type="GO" id="GO:0008270">
    <property type="term" value="F:zinc ion binding"/>
    <property type="evidence" value="ECO:0007669"/>
    <property type="project" value="InterPro"/>
</dbReference>
<dbReference type="GO" id="GO:0008301">
    <property type="term" value="F:DNA binding, bending"/>
    <property type="evidence" value="ECO:0007669"/>
    <property type="project" value="EnsemblFungi"/>
</dbReference>
<dbReference type="PANTHER" id="PTHR31001:SF90">
    <property type="entry name" value="CENTROMERE DNA-BINDING PROTEIN COMPLEX CBF3 SUBUNIT B"/>
    <property type="match status" value="1"/>
</dbReference>
<evidence type="ECO:0000313" key="4">
    <source>
        <dbReference type="EMBL" id="AET38869.1"/>
    </source>
</evidence>
<dbReference type="GeneID" id="11471023"/>
<dbReference type="Pfam" id="PF00172">
    <property type="entry name" value="Zn_clus"/>
    <property type="match status" value="1"/>
</dbReference>
<dbReference type="CDD" id="cd00067">
    <property type="entry name" value="GAL4"/>
    <property type="match status" value="1"/>
</dbReference>
<dbReference type="AlphaFoldDB" id="G8JRV0"/>
<dbReference type="Gene3D" id="4.10.240.10">
    <property type="entry name" value="Zn(2)-C6 fungal-type DNA-binding domain"/>
    <property type="match status" value="1"/>
</dbReference>
<dbReference type="EMBL" id="CP002499">
    <property type="protein sequence ID" value="AET38869.1"/>
    <property type="molecule type" value="Genomic_DNA"/>
</dbReference>
<dbReference type="Pfam" id="PF16846">
    <property type="entry name" value="Cep3"/>
    <property type="match status" value="1"/>
</dbReference>
<dbReference type="InterPro" id="IPR036864">
    <property type="entry name" value="Zn2-C6_fun-type_DNA-bd_sf"/>
</dbReference>
<dbReference type="GO" id="GO:0000921">
    <property type="term" value="P:septin ring assembly"/>
    <property type="evidence" value="ECO:0007669"/>
    <property type="project" value="EnsemblFungi"/>
</dbReference>
<dbReference type="STRING" id="931890.G8JRV0"/>
<evidence type="ECO:0000313" key="5">
    <source>
        <dbReference type="Proteomes" id="UP000006790"/>
    </source>
</evidence>
<protein>
    <recommendedName>
        <fullName evidence="3">Zn(2)-C6 fungal-type domain-containing protein</fullName>
    </recommendedName>
</protein>
<dbReference type="PROSITE" id="PS00463">
    <property type="entry name" value="ZN2_CY6_FUNGAL_1"/>
    <property type="match status" value="1"/>
</dbReference>
<keyword evidence="5" id="KW-1185">Reference proteome</keyword>
<reference evidence="5" key="1">
    <citation type="journal article" date="2012" name="G3 (Bethesda)">
        <title>Pichia sorbitophila, an interspecies yeast hybrid reveals early steps of genome resolution following polyploidization.</title>
        <authorList>
            <person name="Leh Louis V."/>
            <person name="Despons L."/>
            <person name="Friedrich A."/>
            <person name="Martin T."/>
            <person name="Durrens P."/>
            <person name="Casaregola S."/>
            <person name="Neuveglise C."/>
            <person name="Fairhead C."/>
            <person name="Marck C."/>
            <person name="Cruz J.A."/>
            <person name="Straub M.L."/>
            <person name="Kugler V."/>
            <person name="Sacerdot C."/>
            <person name="Uzunov Z."/>
            <person name="Thierry A."/>
            <person name="Weiss S."/>
            <person name="Bleykasten C."/>
            <person name="De Montigny J."/>
            <person name="Jacques N."/>
            <person name="Jung P."/>
            <person name="Lemaire M."/>
            <person name="Mallet S."/>
            <person name="Morel G."/>
            <person name="Richard G.F."/>
            <person name="Sarkar A."/>
            <person name="Savel G."/>
            <person name="Schacherer J."/>
            <person name="Seret M.L."/>
            <person name="Talla E."/>
            <person name="Samson G."/>
            <person name="Jubin C."/>
            <person name="Poulain J."/>
            <person name="Vacherie B."/>
            <person name="Barbe V."/>
            <person name="Pelletier E."/>
            <person name="Sherman D.J."/>
            <person name="Westhof E."/>
            <person name="Weissenbach J."/>
            <person name="Baret P.V."/>
            <person name="Wincker P."/>
            <person name="Gaillardin C."/>
            <person name="Dujon B."/>
            <person name="Souciet J.L."/>
        </authorList>
    </citation>
    <scope>NUCLEOTIDE SEQUENCE [LARGE SCALE GENOMIC DNA]</scope>
    <source>
        <strain evidence="5">CBS 270.75 / DBVPG 7215 / KCTC 17166 / NRRL Y-17582</strain>
    </source>
</reference>
<dbReference type="eggNOG" id="ENOG502QVHC">
    <property type="taxonomic scope" value="Eukaryota"/>
</dbReference>
<proteinExistence type="predicted"/>